<dbReference type="GO" id="GO:0016787">
    <property type="term" value="F:hydrolase activity"/>
    <property type="evidence" value="ECO:0000318"/>
    <property type="project" value="GO_Central"/>
</dbReference>
<evidence type="ECO:0000256" key="1">
    <source>
        <dbReference type="ARBA" id="ARBA00004116"/>
    </source>
</evidence>
<comment type="caution">
    <text evidence="6">The sequence shown here is derived from an EMBL/GenBank/DDBJ whole genome shotgun (WGS) entry which is preliminary data.</text>
</comment>
<protein>
    <recommendedName>
        <fullName evidence="5">Strictosidine synthase conserved region domain-containing protein</fullName>
    </recommendedName>
</protein>
<keyword evidence="4" id="KW-0325">Glycoprotein</keyword>
<accession>A0A9R1VUL9</accession>
<sequence>MGATKQLCDGMTDPNKWPICRRLITLSFHPVNGLLYVADVYYGLLVVGPLGGLATQLARGFKFANGLDVDLLTGNVYFSDASFTYEIRYYVQLGFKPDSTGRLLRYNPLTRQVSVLLCLVVSMVLVDLPSTTMDNLFLYLSRLGRGFQNTGLWGRKQRAGRNGEFWVAVSNGLFPRMPLITPQGVWFNSNGVVLQSVSFGKELDGEPPRCGGRMRQMFQQN</sequence>
<proteinExistence type="inferred from homology"/>
<dbReference type="InterPro" id="IPR011042">
    <property type="entry name" value="6-blade_b-propeller_TolB-like"/>
</dbReference>
<evidence type="ECO:0000256" key="2">
    <source>
        <dbReference type="ARBA" id="ARBA00009191"/>
    </source>
</evidence>
<comment type="subcellular location">
    <subcellularLocation>
        <location evidence="1">Vacuole</location>
    </subcellularLocation>
</comment>
<keyword evidence="7" id="KW-1185">Reference proteome</keyword>
<evidence type="ECO:0000259" key="5">
    <source>
        <dbReference type="Pfam" id="PF03088"/>
    </source>
</evidence>
<dbReference type="SUPFAM" id="SSF63829">
    <property type="entry name" value="Calcium-dependent phosphotriesterase"/>
    <property type="match status" value="1"/>
</dbReference>
<reference evidence="6 7" key="1">
    <citation type="journal article" date="2017" name="Nat. Commun.">
        <title>Genome assembly with in vitro proximity ligation data and whole-genome triplication in lettuce.</title>
        <authorList>
            <person name="Reyes-Chin-Wo S."/>
            <person name="Wang Z."/>
            <person name="Yang X."/>
            <person name="Kozik A."/>
            <person name="Arikit S."/>
            <person name="Song C."/>
            <person name="Xia L."/>
            <person name="Froenicke L."/>
            <person name="Lavelle D.O."/>
            <person name="Truco M.J."/>
            <person name="Xia R."/>
            <person name="Zhu S."/>
            <person name="Xu C."/>
            <person name="Xu H."/>
            <person name="Xu X."/>
            <person name="Cox K."/>
            <person name="Korf I."/>
            <person name="Meyers B.C."/>
            <person name="Michelmore R.W."/>
        </authorList>
    </citation>
    <scope>NUCLEOTIDE SEQUENCE [LARGE SCALE GENOMIC DNA]</scope>
    <source>
        <strain evidence="7">cv. Salinas</strain>
        <tissue evidence="6">Seedlings</tissue>
    </source>
</reference>
<evidence type="ECO:0000313" key="7">
    <source>
        <dbReference type="Proteomes" id="UP000235145"/>
    </source>
</evidence>
<evidence type="ECO:0000313" key="6">
    <source>
        <dbReference type="EMBL" id="KAJ0212851.1"/>
    </source>
</evidence>
<organism evidence="6 7">
    <name type="scientific">Lactuca sativa</name>
    <name type="common">Garden lettuce</name>
    <dbReference type="NCBI Taxonomy" id="4236"/>
    <lineage>
        <taxon>Eukaryota</taxon>
        <taxon>Viridiplantae</taxon>
        <taxon>Streptophyta</taxon>
        <taxon>Embryophyta</taxon>
        <taxon>Tracheophyta</taxon>
        <taxon>Spermatophyta</taxon>
        <taxon>Magnoliopsida</taxon>
        <taxon>eudicotyledons</taxon>
        <taxon>Gunneridae</taxon>
        <taxon>Pentapetalae</taxon>
        <taxon>asterids</taxon>
        <taxon>campanulids</taxon>
        <taxon>Asterales</taxon>
        <taxon>Asteraceae</taxon>
        <taxon>Cichorioideae</taxon>
        <taxon>Cichorieae</taxon>
        <taxon>Lactucinae</taxon>
        <taxon>Lactuca</taxon>
    </lineage>
</organism>
<dbReference type="InterPro" id="IPR018119">
    <property type="entry name" value="Strictosidine_synth_cons-reg"/>
</dbReference>
<dbReference type="Pfam" id="PF03088">
    <property type="entry name" value="Str_synth"/>
    <property type="match status" value="1"/>
</dbReference>
<feature type="domain" description="Strictosidine synthase conserved region" evidence="5">
    <location>
        <begin position="65"/>
        <end position="117"/>
    </location>
</feature>
<dbReference type="EMBL" id="NBSK02000004">
    <property type="protein sequence ID" value="KAJ0212851.1"/>
    <property type="molecule type" value="Genomic_DNA"/>
</dbReference>
<dbReference type="PANTHER" id="PTHR10426">
    <property type="entry name" value="STRICTOSIDINE SYNTHASE-RELATED"/>
    <property type="match status" value="1"/>
</dbReference>
<keyword evidence="3" id="KW-0926">Vacuole</keyword>
<comment type="similarity">
    <text evidence="2">Belongs to the strictosidine synthase family.</text>
</comment>
<dbReference type="PANTHER" id="PTHR10426:SF105">
    <property type="entry name" value="STRICTOSIDINE SYNTHASE-RELATED"/>
    <property type="match status" value="1"/>
</dbReference>
<evidence type="ECO:0000256" key="4">
    <source>
        <dbReference type="ARBA" id="ARBA00023180"/>
    </source>
</evidence>
<evidence type="ECO:0000256" key="3">
    <source>
        <dbReference type="ARBA" id="ARBA00022554"/>
    </source>
</evidence>
<dbReference type="GO" id="GO:0005773">
    <property type="term" value="C:vacuole"/>
    <property type="evidence" value="ECO:0007669"/>
    <property type="project" value="UniProtKB-SubCell"/>
</dbReference>
<gene>
    <name evidence="6" type="ORF">LSAT_V11C400201740</name>
</gene>
<dbReference type="AlphaFoldDB" id="A0A9R1VUL9"/>
<dbReference type="Gene3D" id="2.120.10.30">
    <property type="entry name" value="TolB, C-terminal domain"/>
    <property type="match status" value="1"/>
</dbReference>
<dbReference type="Proteomes" id="UP000235145">
    <property type="component" value="Unassembled WGS sequence"/>
</dbReference>
<name>A0A9R1VUL9_LACSA</name>